<protein>
    <submittedName>
        <fullName evidence="1">Uncharacterized protein</fullName>
    </submittedName>
</protein>
<accession>A0A814VFB4</accession>
<dbReference type="Proteomes" id="UP000663829">
    <property type="component" value="Unassembled WGS sequence"/>
</dbReference>
<dbReference type="Proteomes" id="UP000681722">
    <property type="component" value="Unassembled WGS sequence"/>
</dbReference>
<sequence>MTVYLEGRASNSSEYEYVGRLVTRERPILRLHGHQQQREQKFLNETPVSKLLLENNLLSKSYHGNEIHPTRAINGVQHFQRTLKEPKLTAYSKYQYQNMMEDDEDVDSYDDEDEASEDPLSKPIGVIRINDAHYREIYRLPTPPPKFKRIFHRLKSPEPKLIERVFVQRPPREIIENVIEVPPQRVRVVNKEKFLDRSSPITRSKLVRLHSKQHNRRQRDNNEELMASLQTTNVIPQTPMVTTTFPANQTRSQTLIQLPTTPANFTQVQQPQMFVGQQQIMPAHPQPTSTFIHTTIPPHIMFNSQQSQPHIPFQQPVQTSTMHQQQPQVITHFQQPHQHSPMINVNTLPQQHFHVPHQQQMMQFPQQPQMQFPQQQIMQFPQQPQMQFPQQQLMQFPQQPQMTFSNIQRPNNIII</sequence>
<dbReference type="OrthoDB" id="10056299at2759"/>
<reference evidence="1" key="1">
    <citation type="submission" date="2021-02" db="EMBL/GenBank/DDBJ databases">
        <authorList>
            <person name="Nowell W R."/>
        </authorList>
    </citation>
    <scope>NUCLEOTIDE SEQUENCE</scope>
</reference>
<keyword evidence="3" id="KW-1185">Reference proteome</keyword>
<name>A0A814VFB4_9BILA</name>
<evidence type="ECO:0000313" key="2">
    <source>
        <dbReference type="EMBL" id="CAF3952470.1"/>
    </source>
</evidence>
<gene>
    <name evidence="1" type="ORF">GPM918_LOCUS23065</name>
    <name evidence="2" type="ORF">SRO942_LOCUS23064</name>
</gene>
<organism evidence="1 3">
    <name type="scientific">Didymodactylos carnosus</name>
    <dbReference type="NCBI Taxonomy" id="1234261"/>
    <lineage>
        <taxon>Eukaryota</taxon>
        <taxon>Metazoa</taxon>
        <taxon>Spiralia</taxon>
        <taxon>Gnathifera</taxon>
        <taxon>Rotifera</taxon>
        <taxon>Eurotatoria</taxon>
        <taxon>Bdelloidea</taxon>
        <taxon>Philodinida</taxon>
        <taxon>Philodinidae</taxon>
        <taxon>Didymodactylos</taxon>
    </lineage>
</organism>
<proteinExistence type="predicted"/>
<dbReference type="EMBL" id="CAJOBC010008101">
    <property type="protein sequence ID" value="CAF3952470.1"/>
    <property type="molecule type" value="Genomic_DNA"/>
</dbReference>
<dbReference type="EMBL" id="CAJNOQ010008100">
    <property type="protein sequence ID" value="CAF1188204.1"/>
    <property type="molecule type" value="Genomic_DNA"/>
</dbReference>
<evidence type="ECO:0000313" key="1">
    <source>
        <dbReference type="EMBL" id="CAF1188204.1"/>
    </source>
</evidence>
<dbReference type="AlphaFoldDB" id="A0A814VFB4"/>
<comment type="caution">
    <text evidence="1">The sequence shown here is derived from an EMBL/GenBank/DDBJ whole genome shotgun (WGS) entry which is preliminary data.</text>
</comment>
<evidence type="ECO:0000313" key="3">
    <source>
        <dbReference type="Proteomes" id="UP000663829"/>
    </source>
</evidence>